<evidence type="ECO:0000256" key="9">
    <source>
        <dbReference type="ARBA" id="ARBA00023244"/>
    </source>
</evidence>
<evidence type="ECO:0000256" key="6">
    <source>
        <dbReference type="ARBA" id="ARBA00022692"/>
    </source>
</evidence>
<dbReference type="InterPro" id="IPR011990">
    <property type="entry name" value="TPR-like_helical_dom_sf"/>
</dbReference>
<keyword evidence="9" id="KW-0627">Porphyrin biosynthesis</keyword>
<dbReference type="InterPro" id="IPR010817">
    <property type="entry name" value="HemY_N"/>
</dbReference>
<evidence type="ECO:0000259" key="11">
    <source>
        <dbReference type="Pfam" id="PF07219"/>
    </source>
</evidence>
<dbReference type="EMBL" id="CP044205">
    <property type="protein sequence ID" value="QFY44693.1"/>
    <property type="molecule type" value="Genomic_DNA"/>
</dbReference>
<reference evidence="12 13" key="1">
    <citation type="submission" date="2019-09" db="EMBL/GenBank/DDBJ databases">
        <title>Ecophysiology of the spiral-shaped methanotroph Methylospira mobilis as revealed by the complete genome sequence.</title>
        <authorList>
            <person name="Oshkin I.Y."/>
            <person name="Dedysh S.N."/>
            <person name="Miroshnikov K."/>
            <person name="Danilova O.V."/>
            <person name="Hakobyan A."/>
            <person name="Liesack W."/>
        </authorList>
    </citation>
    <scope>NUCLEOTIDE SEQUENCE [LARGE SCALE GENOMIC DNA]</scope>
    <source>
        <strain evidence="12 13">Shm1</strain>
    </source>
</reference>
<name>A0A5Q0BLH9_9GAMM</name>
<keyword evidence="7 10" id="KW-1133">Transmembrane helix</keyword>
<dbReference type="GO" id="GO:0006779">
    <property type="term" value="P:porphyrin-containing compound biosynthetic process"/>
    <property type="evidence" value="ECO:0007669"/>
    <property type="project" value="UniProtKB-KW"/>
</dbReference>
<dbReference type="Pfam" id="PF07219">
    <property type="entry name" value="HemY_N"/>
    <property type="match status" value="1"/>
</dbReference>
<feature type="domain" description="HemY N-terminal" evidence="11">
    <location>
        <begin position="31"/>
        <end position="137"/>
    </location>
</feature>
<evidence type="ECO:0000256" key="7">
    <source>
        <dbReference type="ARBA" id="ARBA00022989"/>
    </source>
</evidence>
<dbReference type="FunCoup" id="A0A5Q0BLH9">
    <property type="interactions" value="119"/>
</dbReference>
<dbReference type="UniPathway" id="UPA00252"/>
<dbReference type="RefSeq" id="WP_153250657.1">
    <property type="nucleotide sequence ID" value="NZ_CP044205.1"/>
</dbReference>
<feature type="transmembrane region" description="Helical" evidence="10">
    <location>
        <begin position="7"/>
        <end position="27"/>
    </location>
</feature>
<keyword evidence="5" id="KW-0997">Cell inner membrane</keyword>
<evidence type="ECO:0000256" key="1">
    <source>
        <dbReference type="ARBA" id="ARBA00002962"/>
    </source>
</evidence>
<dbReference type="OrthoDB" id="7053339at2"/>
<dbReference type="InParanoid" id="A0A5Q0BLH9"/>
<comment type="subcellular location">
    <subcellularLocation>
        <location evidence="2">Cell inner membrane</location>
        <topology evidence="2">Multi-pass membrane protein</topology>
    </subcellularLocation>
</comment>
<proteinExistence type="predicted"/>
<evidence type="ECO:0000313" key="12">
    <source>
        <dbReference type="EMBL" id="QFY44693.1"/>
    </source>
</evidence>
<comment type="pathway">
    <text evidence="3">Porphyrin-containing compound metabolism; protoheme biosynthesis.</text>
</comment>
<dbReference type="GO" id="GO:0042168">
    <property type="term" value="P:heme metabolic process"/>
    <property type="evidence" value="ECO:0007669"/>
    <property type="project" value="InterPro"/>
</dbReference>
<dbReference type="InterPro" id="IPR005254">
    <property type="entry name" value="Heme_biosyn_assoc_TPR_pro"/>
</dbReference>
<dbReference type="KEGG" id="mmob:F6R98_20380"/>
<keyword evidence="6 10" id="KW-0812">Transmembrane</keyword>
<evidence type="ECO:0000256" key="2">
    <source>
        <dbReference type="ARBA" id="ARBA00004429"/>
    </source>
</evidence>
<feature type="transmembrane region" description="Helical" evidence="10">
    <location>
        <begin position="47"/>
        <end position="71"/>
    </location>
</feature>
<keyword evidence="8 10" id="KW-0472">Membrane</keyword>
<comment type="function">
    <text evidence="1">Involved in a late step of protoheme IX synthesis.</text>
</comment>
<organism evidence="12 13">
    <name type="scientific">Candidatus Methylospira mobilis</name>
    <dbReference type="NCBI Taxonomy" id="1808979"/>
    <lineage>
        <taxon>Bacteria</taxon>
        <taxon>Pseudomonadati</taxon>
        <taxon>Pseudomonadota</taxon>
        <taxon>Gammaproteobacteria</taxon>
        <taxon>Methylococcales</taxon>
        <taxon>Methylococcaceae</taxon>
        <taxon>Candidatus Methylospira</taxon>
    </lineage>
</organism>
<accession>A0A5Q0BLH9</accession>
<evidence type="ECO:0000313" key="13">
    <source>
        <dbReference type="Proteomes" id="UP000325755"/>
    </source>
</evidence>
<evidence type="ECO:0000256" key="5">
    <source>
        <dbReference type="ARBA" id="ARBA00022519"/>
    </source>
</evidence>
<dbReference type="GO" id="GO:0005886">
    <property type="term" value="C:plasma membrane"/>
    <property type="evidence" value="ECO:0007669"/>
    <property type="project" value="UniProtKB-SubCell"/>
</dbReference>
<evidence type="ECO:0000256" key="4">
    <source>
        <dbReference type="ARBA" id="ARBA00022475"/>
    </source>
</evidence>
<gene>
    <name evidence="12" type="ORF">F6R98_20380</name>
</gene>
<keyword evidence="13" id="KW-1185">Reference proteome</keyword>
<protein>
    <submittedName>
        <fullName evidence="12">Heme biosynthesis protein HemY</fullName>
    </submittedName>
</protein>
<evidence type="ECO:0000256" key="10">
    <source>
        <dbReference type="SAM" id="Phobius"/>
    </source>
</evidence>
<evidence type="ECO:0000256" key="3">
    <source>
        <dbReference type="ARBA" id="ARBA00004744"/>
    </source>
</evidence>
<sequence>MKTLIYLFIWLVAIIGTVILLHFQAAAYGPGQVTVSLGHWEIEATLFFVGAVLLIGFIFLYIAIRLSIGIFHLPRFLKRRSQEQRALISQQALVAGLIESAEGNWETAEQYLIRHAANSGTPLIHYLTAARAAQSRGAHSERDSYLSKAHELMPEAELAIGLTKAELQLSNQQFDEALASLTHLNKIAPSHAKVLKMMHQAYAQMEDWDGVTKLLPQMHKNKVLMEAEIKLLETETFSALLKRKSEAHSAETMRNTWLDVPEHIRAVPGIQQIYIAAMIEAGSGAEVEPMLRKALDKEWSETLLVLYGHINLPDPQKQQQQVLAWLSKKGESAVLLRVLGKLALRTGDNVAARNYLEKSLGLEPSVEVYQLTGDLLLKLGNALLACQYFRNGLLFASGGVVEQIIEPLEDPVTVAMAEETPES</sequence>
<dbReference type="AlphaFoldDB" id="A0A5Q0BLH9"/>
<dbReference type="NCBIfam" id="TIGR00540">
    <property type="entry name" value="TPR_hemY_coli"/>
    <property type="match status" value="1"/>
</dbReference>
<dbReference type="Gene3D" id="1.25.40.10">
    <property type="entry name" value="Tetratricopeptide repeat domain"/>
    <property type="match status" value="2"/>
</dbReference>
<dbReference type="Proteomes" id="UP000325755">
    <property type="component" value="Chromosome"/>
</dbReference>
<dbReference type="SUPFAM" id="SSF48452">
    <property type="entry name" value="TPR-like"/>
    <property type="match status" value="1"/>
</dbReference>
<evidence type="ECO:0000256" key="8">
    <source>
        <dbReference type="ARBA" id="ARBA00023136"/>
    </source>
</evidence>
<keyword evidence="4" id="KW-1003">Cell membrane</keyword>